<protein>
    <submittedName>
        <fullName evidence="2">Uncharacterized protein</fullName>
    </submittedName>
</protein>
<name>A4RS78_OSTLU</name>
<evidence type="ECO:0000313" key="2">
    <source>
        <dbReference type="EMBL" id="ABO93987.1"/>
    </source>
</evidence>
<dbReference type="InterPro" id="IPR010756">
    <property type="entry name" value="Tls1-like"/>
</dbReference>
<evidence type="ECO:0000313" key="3">
    <source>
        <dbReference type="Proteomes" id="UP000001568"/>
    </source>
</evidence>
<dbReference type="RefSeq" id="XP_001415695.1">
    <property type="nucleotide sequence ID" value="XM_001415658.1"/>
</dbReference>
<dbReference type="OrthoDB" id="5627at2759"/>
<evidence type="ECO:0000256" key="1">
    <source>
        <dbReference type="SAM" id="MobiDB-lite"/>
    </source>
</evidence>
<accession>A4RS78</accession>
<feature type="region of interest" description="Disordered" evidence="1">
    <location>
        <begin position="150"/>
        <end position="184"/>
    </location>
</feature>
<sequence>MLGTNSAFASAGVVLAGRELVRDGDDGDRGYGLRTAEEARARAYVEEELKRRRGEVVEDDAEASGAAAAGGDDNRGAESWLTAIEEVDVSVERRMQNIEETERAKRAMLDGARPGELGAFDALKPSHMELKEAKKRPPPSETALARRQFVTGFGAKRERQEASEESRREKERRKNFFKKKRNKR</sequence>
<gene>
    <name evidence="2" type="ORF">OSTLU_29274</name>
</gene>
<dbReference type="Gramene" id="ABO93987">
    <property type="protein sequence ID" value="ABO93987"/>
    <property type="gene ID" value="OSTLU_29274"/>
</dbReference>
<dbReference type="Proteomes" id="UP000001568">
    <property type="component" value="Chromosome 1"/>
</dbReference>
<reference evidence="2 3" key="1">
    <citation type="journal article" date="2007" name="Proc. Natl. Acad. Sci. U.S.A.">
        <title>The tiny eukaryote Ostreococcus provides genomic insights into the paradox of plankton speciation.</title>
        <authorList>
            <person name="Palenik B."/>
            <person name="Grimwood J."/>
            <person name="Aerts A."/>
            <person name="Rouze P."/>
            <person name="Salamov A."/>
            <person name="Putnam N."/>
            <person name="Dupont C."/>
            <person name="Jorgensen R."/>
            <person name="Derelle E."/>
            <person name="Rombauts S."/>
            <person name="Zhou K."/>
            <person name="Otillar R."/>
            <person name="Merchant S.S."/>
            <person name="Podell S."/>
            <person name="Gaasterland T."/>
            <person name="Napoli C."/>
            <person name="Gendler K."/>
            <person name="Manuell A."/>
            <person name="Tai V."/>
            <person name="Vallon O."/>
            <person name="Piganeau G."/>
            <person name="Jancek S."/>
            <person name="Heijde M."/>
            <person name="Jabbari K."/>
            <person name="Bowler C."/>
            <person name="Lohr M."/>
            <person name="Robbens S."/>
            <person name="Werner G."/>
            <person name="Dubchak I."/>
            <person name="Pazour G.J."/>
            <person name="Ren Q."/>
            <person name="Paulsen I."/>
            <person name="Delwiche C."/>
            <person name="Schmutz J."/>
            <person name="Rokhsar D."/>
            <person name="Van de Peer Y."/>
            <person name="Moreau H."/>
            <person name="Grigoriev I.V."/>
        </authorList>
    </citation>
    <scope>NUCLEOTIDE SEQUENCE [LARGE SCALE GENOMIC DNA]</scope>
    <source>
        <strain evidence="2 3">CCE9901</strain>
    </source>
</reference>
<feature type="compositionally biased region" description="Basic residues" evidence="1">
    <location>
        <begin position="175"/>
        <end position="184"/>
    </location>
</feature>
<dbReference type="HOGENOM" id="CLU_1470521_0_0_1"/>
<proteinExistence type="predicted"/>
<dbReference type="KEGG" id="olu:OSTLU_29274"/>
<dbReference type="EMBL" id="CP000581">
    <property type="protein sequence ID" value="ABO93987.1"/>
    <property type="molecule type" value="Genomic_DNA"/>
</dbReference>
<feature type="compositionally biased region" description="Basic and acidic residues" evidence="1">
    <location>
        <begin position="155"/>
        <end position="174"/>
    </location>
</feature>
<dbReference type="GeneID" id="4999982"/>
<dbReference type="AlphaFoldDB" id="A4RS78"/>
<organism evidence="2 3">
    <name type="scientific">Ostreococcus lucimarinus (strain CCE9901)</name>
    <dbReference type="NCBI Taxonomy" id="436017"/>
    <lineage>
        <taxon>Eukaryota</taxon>
        <taxon>Viridiplantae</taxon>
        <taxon>Chlorophyta</taxon>
        <taxon>Mamiellophyceae</taxon>
        <taxon>Mamiellales</taxon>
        <taxon>Bathycoccaceae</taxon>
        <taxon>Ostreococcus</taxon>
    </lineage>
</organism>
<feature type="region of interest" description="Disordered" evidence="1">
    <location>
        <begin position="51"/>
        <end position="76"/>
    </location>
</feature>
<keyword evidence="3" id="KW-1185">Reference proteome</keyword>
<dbReference type="Pfam" id="PF07052">
    <property type="entry name" value="Hep_59"/>
    <property type="match status" value="1"/>
</dbReference>